<evidence type="ECO:0000313" key="2">
    <source>
        <dbReference type="EMBL" id="TBU95792.1"/>
    </source>
</evidence>
<dbReference type="RefSeq" id="WP_131184384.1">
    <property type="nucleotide sequence ID" value="NZ_QJUO01000012.1"/>
</dbReference>
<evidence type="ECO:0000256" key="1">
    <source>
        <dbReference type="SAM" id="MobiDB-lite"/>
    </source>
</evidence>
<proteinExistence type="predicted"/>
<dbReference type="PRINTS" id="PR01217">
    <property type="entry name" value="PRICHEXTENSN"/>
</dbReference>
<reference evidence="2 3" key="1">
    <citation type="submission" date="2018-06" db="EMBL/GenBank/DDBJ databases">
        <title>Three novel Pseudomonas species isolated from symptomatic oak.</title>
        <authorList>
            <person name="Bueno-Gonzalez V."/>
            <person name="Brady C."/>
        </authorList>
    </citation>
    <scope>NUCLEOTIDE SEQUENCE [LARGE SCALE GENOMIC DNA]</scope>
    <source>
        <strain evidence="2 3">P17C</strain>
    </source>
</reference>
<dbReference type="Gene3D" id="3.30.1150.10">
    <property type="match status" value="1"/>
</dbReference>
<organism evidence="2 3">
    <name type="scientific">Stutzerimonas kirkiae</name>
    <dbReference type="NCBI Taxonomy" id="2211392"/>
    <lineage>
        <taxon>Bacteria</taxon>
        <taxon>Pseudomonadati</taxon>
        <taxon>Pseudomonadota</taxon>
        <taxon>Gammaproteobacteria</taxon>
        <taxon>Pseudomonadales</taxon>
        <taxon>Pseudomonadaceae</taxon>
        <taxon>Stutzerimonas</taxon>
    </lineage>
</organism>
<dbReference type="EMBL" id="QJUP01000015">
    <property type="protein sequence ID" value="TBU95792.1"/>
    <property type="molecule type" value="Genomic_DNA"/>
</dbReference>
<feature type="compositionally biased region" description="Pro residues" evidence="1">
    <location>
        <begin position="99"/>
        <end position="109"/>
    </location>
</feature>
<dbReference type="SUPFAM" id="SSF74653">
    <property type="entry name" value="TolA/TonB C-terminal domain"/>
    <property type="match status" value="1"/>
</dbReference>
<dbReference type="OrthoDB" id="6691688at2"/>
<feature type="region of interest" description="Disordered" evidence="1">
    <location>
        <begin position="51"/>
        <end position="133"/>
    </location>
</feature>
<accession>A0A4V2KCQ0</accession>
<feature type="compositionally biased region" description="Pro residues" evidence="1">
    <location>
        <begin position="117"/>
        <end position="133"/>
    </location>
</feature>
<comment type="caution">
    <text evidence="2">The sequence shown here is derived from an EMBL/GenBank/DDBJ whole genome shotgun (WGS) entry which is preliminary data.</text>
</comment>
<sequence>MSVLFKSRKAIASLPAVCLLAVAVHSSLESELKITPKYDESTVEVALIDLDQLLPPEPEPEPEPPAPEPEPEPLPEPDPEPVVELPPPPPKPKPKPPEPKPQPPKPVAPKPQVAKPAPAPVAPQPAPAAKPAPAPAAVQAPKVDIAALESSYIAALYAELEKYKQYPRGREASLQRPVGDVVVWLLIDRSGKVLDSGIEKKASNLLLNRAAQASLRRIEKVRPFPRDVFGGKDRYRFNATLVYNIEN</sequence>
<name>A0A4V2KCQ0_9GAMM</name>
<gene>
    <name evidence="2" type="ORF">DNJ96_11995</name>
</gene>
<dbReference type="Proteomes" id="UP000292639">
    <property type="component" value="Unassembled WGS sequence"/>
</dbReference>
<evidence type="ECO:0000313" key="3">
    <source>
        <dbReference type="Proteomes" id="UP000292639"/>
    </source>
</evidence>
<feature type="compositionally biased region" description="Acidic residues" evidence="1">
    <location>
        <begin position="69"/>
        <end position="81"/>
    </location>
</feature>
<protein>
    <submittedName>
        <fullName evidence="2">Energy transducer TonB</fullName>
    </submittedName>
</protein>
<keyword evidence="3" id="KW-1185">Reference proteome</keyword>
<dbReference type="AlphaFoldDB" id="A0A4V2KCQ0"/>